<reference evidence="3 4" key="1">
    <citation type="submission" date="2020-11" db="EMBL/GenBank/DDBJ databases">
        <authorList>
            <person name="Kim M.K."/>
        </authorList>
    </citation>
    <scope>NUCLEOTIDE SEQUENCE [LARGE SCALE GENOMIC DNA]</scope>
    <source>
        <strain evidence="3 4">BT662</strain>
    </source>
</reference>
<evidence type="ECO:0000313" key="3">
    <source>
        <dbReference type="EMBL" id="MBF9220260.1"/>
    </source>
</evidence>
<keyword evidence="2" id="KW-0732">Signal</keyword>
<gene>
    <name evidence="3" type="ORF">I2H31_04000</name>
</gene>
<feature type="signal peptide" evidence="2">
    <location>
        <begin position="1"/>
        <end position="22"/>
    </location>
</feature>
<comment type="caution">
    <text evidence="3">The sequence shown here is derived from an EMBL/GenBank/DDBJ whole genome shotgun (WGS) entry which is preliminary data.</text>
</comment>
<feature type="chain" id="PRO_5046423590" evidence="2">
    <location>
        <begin position="23"/>
        <end position="267"/>
    </location>
</feature>
<evidence type="ECO:0000313" key="4">
    <source>
        <dbReference type="Proteomes" id="UP000618931"/>
    </source>
</evidence>
<dbReference type="EMBL" id="JADQDM010000001">
    <property type="protein sequence ID" value="MBF9220260.1"/>
    <property type="molecule type" value="Genomic_DNA"/>
</dbReference>
<feature type="region of interest" description="Disordered" evidence="1">
    <location>
        <begin position="61"/>
        <end position="98"/>
    </location>
</feature>
<evidence type="ECO:0000256" key="1">
    <source>
        <dbReference type="SAM" id="MobiDB-lite"/>
    </source>
</evidence>
<keyword evidence="4" id="KW-1185">Reference proteome</keyword>
<organism evidence="3 4">
    <name type="scientific">Hymenobacter ruricola</name>
    <dbReference type="NCBI Taxonomy" id="2791023"/>
    <lineage>
        <taxon>Bacteria</taxon>
        <taxon>Pseudomonadati</taxon>
        <taxon>Bacteroidota</taxon>
        <taxon>Cytophagia</taxon>
        <taxon>Cytophagales</taxon>
        <taxon>Hymenobacteraceae</taxon>
        <taxon>Hymenobacter</taxon>
    </lineage>
</organism>
<proteinExistence type="predicted"/>
<dbReference type="RefSeq" id="WP_196291696.1">
    <property type="nucleotide sequence ID" value="NZ_JADQDM010000001.1"/>
</dbReference>
<protein>
    <submittedName>
        <fullName evidence="3">Uncharacterized protein</fullName>
    </submittedName>
</protein>
<evidence type="ECO:0000256" key="2">
    <source>
        <dbReference type="SAM" id="SignalP"/>
    </source>
</evidence>
<feature type="region of interest" description="Disordered" evidence="1">
    <location>
        <begin position="126"/>
        <end position="146"/>
    </location>
</feature>
<accession>A0ABS0HZY5</accession>
<feature type="compositionally biased region" description="Polar residues" evidence="1">
    <location>
        <begin position="137"/>
        <end position="146"/>
    </location>
</feature>
<dbReference type="Proteomes" id="UP000618931">
    <property type="component" value="Unassembled WGS sequence"/>
</dbReference>
<name>A0ABS0HZY5_9BACT</name>
<feature type="compositionally biased region" description="Low complexity" evidence="1">
    <location>
        <begin position="76"/>
        <end position="96"/>
    </location>
</feature>
<sequence length="267" mass="27455">MKISRFLLLPAVLLALPGTAQIITKDQATRTAQSSVNSRANGEISRGVNAGIDGIGAGVKGLFGRRKDKPAPAAPAPSSGPATAAPPAAPPAASGAQRVRVPGGNFSVQVPAGWAYSYLRISSMLPDRPGQPAGPQESESMPATTPPAQLGRMNGLQLYRLSDPNDQLMVFAHGGKPALSQAEFAAVVQSAARNAGGAAPQVGTTKVGAGLPAYRVENAAFGLKLVSVYAYRDGRRYGFSATRAPAQFAPLQKVLDQVTASFEPAGK</sequence>